<dbReference type="Pfam" id="PF00248">
    <property type="entry name" value="Aldo_ket_red"/>
    <property type="match status" value="1"/>
</dbReference>
<dbReference type="InterPro" id="IPR053135">
    <property type="entry name" value="AKR2_Oxidoreductase"/>
</dbReference>
<dbReference type="Proteomes" id="UP000184513">
    <property type="component" value="Unassembled WGS sequence"/>
</dbReference>
<dbReference type="STRING" id="388280.SAMN04488057_10815"/>
<dbReference type="RefSeq" id="WP_073095304.1">
    <property type="nucleotide sequence ID" value="NZ_FRCY01000008.1"/>
</dbReference>
<reference evidence="2 3" key="1">
    <citation type="submission" date="2016-11" db="EMBL/GenBank/DDBJ databases">
        <authorList>
            <person name="Jaros S."/>
            <person name="Januszkiewicz K."/>
            <person name="Wedrychowicz H."/>
        </authorList>
    </citation>
    <scope>NUCLEOTIDE SEQUENCE [LARGE SCALE GENOMIC DNA]</scope>
    <source>
        <strain evidence="2 3">CGMCC 1.6102</strain>
    </source>
</reference>
<dbReference type="InterPro" id="IPR036812">
    <property type="entry name" value="NAD(P)_OxRdtase_dom_sf"/>
</dbReference>
<name>A0A1M7PDE1_9BACT</name>
<dbReference type="PRINTS" id="PR00069">
    <property type="entry name" value="ALDKETRDTASE"/>
</dbReference>
<dbReference type="AlphaFoldDB" id="A0A1M7PDE1"/>
<dbReference type="InterPro" id="IPR020471">
    <property type="entry name" value="AKR"/>
</dbReference>
<dbReference type="PANTHER" id="PTHR43312">
    <property type="entry name" value="D-THREO-ALDOSE 1-DEHYDROGENASE"/>
    <property type="match status" value="1"/>
</dbReference>
<organism evidence="2 3">
    <name type="scientific">Cyclobacterium lianum</name>
    <dbReference type="NCBI Taxonomy" id="388280"/>
    <lineage>
        <taxon>Bacteria</taxon>
        <taxon>Pseudomonadati</taxon>
        <taxon>Bacteroidota</taxon>
        <taxon>Cytophagia</taxon>
        <taxon>Cytophagales</taxon>
        <taxon>Cyclobacteriaceae</taxon>
        <taxon>Cyclobacterium</taxon>
    </lineage>
</organism>
<feature type="domain" description="NADP-dependent oxidoreductase" evidence="1">
    <location>
        <begin position="27"/>
        <end position="280"/>
    </location>
</feature>
<accession>A0A1M7PDE1</accession>
<dbReference type="Gene3D" id="3.20.20.100">
    <property type="entry name" value="NADP-dependent oxidoreductase domain"/>
    <property type="match status" value="1"/>
</dbReference>
<dbReference type="GO" id="GO:0016491">
    <property type="term" value="F:oxidoreductase activity"/>
    <property type="evidence" value="ECO:0007669"/>
    <property type="project" value="InterPro"/>
</dbReference>
<dbReference type="InterPro" id="IPR023210">
    <property type="entry name" value="NADP_OxRdtase_dom"/>
</dbReference>
<dbReference type="OrthoDB" id="9773828at2"/>
<gene>
    <name evidence="2" type="ORF">SAMN04488057_10815</name>
</gene>
<evidence type="ECO:0000313" key="2">
    <source>
        <dbReference type="EMBL" id="SHN14473.1"/>
    </source>
</evidence>
<proteinExistence type="predicted"/>
<dbReference type="EMBL" id="FRCY01000008">
    <property type="protein sequence ID" value="SHN14473.1"/>
    <property type="molecule type" value="Genomic_DNA"/>
</dbReference>
<keyword evidence="3" id="KW-1185">Reference proteome</keyword>
<dbReference type="PANTHER" id="PTHR43312:SF1">
    <property type="entry name" value="NADP-DEPENDENT OXIDOREDUCTASE DOMAIN-CONTAINING PROTEIN"/>
    <property type="match status" value="1"/>
</dbReference>
<evidence type="ECO:0000313" key="3">
    <source>
        <dbReference type="Proteomes" id="UP000184513"/>
    </source>
</evidence>
<evidence type="ECO:0000259" key="1">
    <source>
        <dbReference type="Pfam" id="PF00248"/>
    </source>
</evidence>
<dbReference type="CDD" id="cd19097">
    <property type="entry name" value="AKR_unchar"/>
    <property type="match status" value="1"/>
</dbReference>
<dbReference type="SUPFAM" id="SSF51430">
    <property type="entry name" value="NAD(P)-linked oxidoreductase"/>
    <property type="match status" value="1"/>
</dbReference>
<protein>
    <submittedName>
        <fullName evidence="2">Predicted oxidoreductase</fullName>
    </submittedName>
</protein>
<sequence>MNQRSLGNTGIDVSEIAFGGVEIGLPYGPGIRSQKDMMQEEEAVGLLRHALDKGINFFDTARMYGRSERLMGKAFVDIREKVILCSKCQHLRDSSGQLPTPSRLTALIHRSLEESLGALGTDYLDVWMLHQADLEILRHETVCRVFQDIQKAGKVRVIGASTYTVPESETAIRSGVWQVVQLPFNLLDQRQAVVFDLAAEKGVGLVVRSVLLRGMLTDRGRHLKAPLNKIESHIARYRDLAGNNHIDLPEYATRFVLAQAQVSAVLLGIDRLEYLDVAVETAAKGLIPEALLRGARPFPDPEFIDIPHWDRMGWLD</sequence>